<proteinExistence type="predicted"/>
<feature type="non-terminal residue" evidence="1">
    <location>
        <position position="1"/>
    </location>
</feature>
<organism evidence="1">
    <name type="scientific">marine sediment metagenome</name>
    <dbReference type="NCBI Taxonomy" id="412755"/>
    <lineage>
        <taxon>unclassified sequences</taxon>
        <taxon>metagenomes</taxon>
        <taxon>ecological metagenomes</taxon>
    </lineage>
</organism>
<comment type="caution">
    <text evidence="1">The sequence shown here is derived from an EMBL/GenBank/DDBJ whole genome shotgun (WGS) entry which is preliminary data.</text>
</comment>
<reference evidence="1" key="1">
    <citation type="journal article" date="2015" name="Nature">
        <title>Complex archaea that bridge the gap between prokaryotes and eukaryotes.</title>
        <authorList>
            <person name="Spang A."/>
            <person name="Saw J.H."/>
            <person name="Jorgensen S.L."/>
            <person name="Zaremba-Niedzwiedzka K."/>
            <person name="Martijn J."/>
            <person name="Lind A.E."/>
            <person name="van Eijk R."/>
            <person name="Schleper C."/>
            <person name="Guy L."/>
            <person name="Ettema T.J."/>
        </authorList>
    </citation>
    <scope>NUCLEOTIDE SEQUENCE</scope>
</reference>
<dbReference type="Pfam" id="PF24175">
    <property type="entry name" value="SU10_adaptor"/>
    <property type="match status" value="1"/>
</dbReference>
<gene>
    <name evidence="1" type="ORF">LCGC14_2989640</name>
</gene>
<protein>
    <submittedName>
        <fullName evidence="1">Uncharacterized protein</fullName>
    </submittedName>
</protein>
<sequence>PLYWATEDYNIILSPTPDNAYTIRTWYMARPARLVDPTDSSVFEDEWDEIIKLGSEARAFYIMGEYDRQIHAKNLQRSLMNTIQETQTLEKLTGVDVAGPLTTLNEPRL</sequence>
<evidence type="ECO:0000313" key="1">
    <source>
        <dbReference type="EMBL" id="KKK63897.1"/>
    </source>
</evidence>
<name>A0A0F8X498_9ZZZZ</name>
<dbReference type="EMBL" id="LAZR01061277">
    <property type="protein sequence ID" value="KKK63897.1"/>
    <property type="molecule type" value="Genomic_DNA"/>
</dbReference>
<dbReference type="AlphaFoldDB" id="A0A0F8X498"/>
<accession>A0A0F8X498</accession>
<dbReference type="InterPro" id="IPR056209">
    <property type="entry name" value="SU10_adaptor"/>
</dbReference>